<feature type="region of interest" description="Disordered" evidence="14">
    <location>
        <begin position="621"/>
        <end position="803"/>
    </location>
</feature>
<feature type="compositionally biased region" description="Low complexity" evidence="14">
    <location>
        <begin position="1283"/>
        <end position="1293"/>
    </location>
</feature>
<keyword evidence="11" id="KW-0234">DNA repair</keyword>
<feature type="compositionally biased region" description="Low complexity" evidence="14">
    <location>
        <begin position="455"/>
        <end position="469"/>
    </location>
</feature>
<dbReference type="Proteomes" id="UP000001396">
    <property type="component" value="Unassembled WGS sequence"/>
</dbReference>
<feature type="compositionally biased region" description="Basic and acidic residues" evidence="14">
    <location>
        <begin position="1130"/>
        <end position="1148"/>
    </location>
</feature>
<keyword evidence="7" id="KW-0255">Endonuclease</keyword>
<feature type="chain" id="PRO_5003040535" evidence="15">
    <location>
        <begin position="24"/>
        <end position="1515"/>
    </location>
</feature>
<feature type="region of interest" description="Disordered" evidence="14">
    <location>
        <begin position="378"/>
        <end position="472"/>
    </location>
</feature>
<keyword evidence="9" id="KW-0378">Hydrolase</keyword>
<feature type="compositionally biased region" description="Low complexity" evidence="14">
    <location>
        <begin position="646"/>
        <end position="665"/>
    </location>
</feature>
<dbReference type="EMBL" id="ADBJ01000002">
    <property type="protein sequence ID" value="EFA86417.1"/>
    <property type="molecule type" value="Genomic_DNA"/>
</dbReference>
<comment type="cofactor">
    <cofactor evidence="1">
        <name>Mg(2+)</name>
        <dbReference type="ChEBI" id="CHEBI:18420"/>
    </cofactor>
</comment>
<feature type="compositionally biased region" description="Basic and acidic residues" evidence="14">
    <location>
        <begin position="693"/>
        <end position="702"/>
    </location>
</feature>
<feature type="compositionally biased region" description="Low complexity" evidence="14">
    <location>
        <begin position="1337"/>
        <end position="1351"/>
    </location>
</feature>
<dbReference type="PANTHER" id="PTHR16171">
    <property type="entry name" value="DNA REPAIR PROTEIN COMPLEMENTING XP-G CELLS-RELATED"/>
    <property type="match status" value="1"/>
</dbReference>
<evidence type="ECO:0000256" key="8">
    <source>
        <dbReference type="ARBA" id="ARBA00022763"/>
    </source>
</evidence>
<feature type="compositionally biased region" description="Low complexity" evidence="14">
    <location>
        <begin position="1301"/>
        <end position="1319"/>
    </location>
</feature>
<feature type="domain" description="XPG N-terminal" evidence="17">
    <location>
        <begin position="41"/>
        <end position="138"/>
    </location>
</feature>
<dbReference type="SUPFAM" id="SSF47807">
    <property type="entry name" value="5' to 3' exonuclease, C-terminal subdomain"/>
    <property type="match status" value="1"/>
</dbReference>
<dbReference type="RefSeq" id="XP_020438522.1">
    <property type="nucleotide sequence ID" value="XM_020571248.1"/>
</dbReference>
<feature type="compositionally biased region" description="Basic residues" evidence="14">
    <location>
        <begin position="1486"/>
        <end position="1515"/>
    </location>
</feature>
<evidence type="ECO:0000256" key="5">
    <source>
        <dbReference type="ARBA" id="ARBA00022722"/>
    </source>
</evidence>
<dbReference type="STRING" id="670386.D3AVU4"/>
<feature type="compositionally biased region" description="Polar residues" evidence="14">
    <location>
        <begin position="758"/>
        <end position="771"/>
    </location>
</feature>
<evidence type="ECO:0000256" key="14">
    <source>
        <dbReference type="SAM" id="MobiDB-lite"/>
    </source>
</evidence>
<evidence type="ECO:0000256" key="12">
    <source>
        <dbReference type="ARBA" id="ARBA00023242"/>
    </source>
</evidence>
<feature type="compositionally biased region" description="Low complexity" evidence="14">
    <location>
        <begin position="880"/>
        <end position="914"/>
    </location>
</feature>
<dbReference type="GO" id="GO:0005634">
    <property type="term" value="C:nucleus"/>
    <property type="evidence" value="ECO:0007669"/>
    <property type="project" value="UniProtKB-SubCell"/>
</dbReference>
<name>D3AVU4_HETP5</name>
<evidence type="ECO:0000256" key="7">
    <source>
        <dbReference type="ARBA" id="ARBA00022759"/>
    </source>
</evidence>
<sequence length="1515" mass="171719">MNKINTTLVVLILSLFIFNFVESYVPPECNSCVGRGSPCDMGVPKLWELVQPSGSYVELRDLEGQTLAIDASIWIHSFIRAFKDSRGDPAENAHLLGFFWRICKLLQHRIKPIFVFDGNIPYLKQRTINERRKRRENSLAQLEKNQRKMVLLKTIKAQINKSRGIIDEQQFDHLFNDLDHQEAGGDTYDFDKEDEVDSDLEIIDYDSIDHTNISQQTLPSKDIIDKLFNNNNKNNNSNNNKNNNNNSIDIDSFNNNNNNVFQIEDDSDDDYINNNNDIRNVERVFMIEDDNFIGEYESQFVHNFNSDEIDQQVFSQLPEDIQIEVLSQMKQEKKLQDKLSLLTPPKTPIDFSKHQIGSLLEKGKLTRKINEVREHMQSEVKGVSTDGDTVFMLHKTPTPSKSMGNNNSQSNTPFSTPLKPNSLSGRISSGATSISPKSKKQPSQSIHYDSTSPFSNDNDNNNNSNSNSNKKQPITSILNQISANNLNNNKSSAQSLVVDKSDMYSKLEMMINRKSFLEPKSKVVTTTSTTPPPTPTTPPKTTTTTTTTTTRSSLLSSSSSSSSPSSSSRLQLTPTNSKSMFGSGSSGVYYGDEEVVDHVDSSSKRNLLDELFGSVKKKNIRDSDQSDYSGNNNNSYDDVDIDLGKNNNNYQTIDDNDNNNNNSYDNNDDIPDFNQRIIDSDDDDIPDFNQRIIDNDEKDSFKNNKTTTTKSPSKPTTISTAQSSFKIINNNNSNNNSQDDKPIKQNNNNNNTIKKDNLSSSDGNIQDDSIFNVNSQDDSNSSTQSNINNNNNSKNNNDNCNIDSNKKVYQPILDIDKAINEIKRKHNLNNENVNNHLHEDDIDEFVNNNNNNTTTTTTTTSTTKQKSKFDDIDIFDVNDENNNNDNDNDNDTSVNNNDDNNNNNNIDIDNNNNNGEVFVRDDGVVINAPKFNSLELRNYKEEERLRKLEEDNAARSKTKPIFEYFTSKEAETLDKELELEKISSSRQILQQIKSIKTIDDDILRECHDLLSLFGIPFITSPTEAEAQCAELFALGLIDGVVTEDSDTLLFGKSSDMVVYRHLFQQPEKYCMSDIEKTIGVNRDDLINLAMLLGCDYTAGVKGIGIVNAMEIISEFDTLEEFAKFIRKDYGSGKKSSRDKDKDGDKDKDENDEDLDIFNEERYRFKTLLKNIKLPDSFPSEQVRLAFQSPDVNLSSEEFTWSCPDLDSLRKLTRDKFGWDKLKVDNILLPILRLNNSTQPSNNADDRAITSGKTASANAIPTKFKSKRLTEAIDRLISQKGGQSIPRIASSSSISRKRIPTKRSTPTKKTTTPSKKTTTPTKRKSQKSNDDDDEGFDDFNLLFDNDDGINNGVNQDSLDGPKDIDIDMDGPKDIDMIDGPKDIDMDGPKDIDLGDINVDKSNDNNNNKTDKEKKKEKEKEKEKSKEKEKKKEKEKIKEKEKEKEKEKKKENNEKSKKRSNKRKENVNEDEEEEEEDEEELDSDTQSKKKKTSKSKSTKNRTPPKKQRKSVTSKKSE</sequence>
<dbReference type="SMART" id="SM00279">
    <property type="entry name" value="HhH2"/>
    <property type="match status" value="1"/>
</dbReference>
<evidence type="ECO:0000256" key="3">
    <source>
        <dbReference type="ARBA" id="ARBA00005283"/>
    </source>
</evidence>
<feature type="compositionally biased region" description="Low complexity" evidence="14">
    <location>
        <begin position="772"/>
        <end position="803"/>
    </location>
</feature>
<evidence type="ECO:0000256" key="4">
    <source>
        <dbReference type="ARBA" id="ARBA00022679"/>
    </source>
</evidence>
<proteinExistence type="inferred from homology"/>
<dbReference type="Pfam" id="PF14377">
    <property type="entry name" value="UBM"/>
    <property type="match status" value="1"/>
</dbReference>
<feature type="region of interest" description="Disordered" evidence="14">
    <location>
        <begin position="522"/>
        <end position="583"/>
    </location>
</feature>
<feature type="compositionally biased region" description="Polar residues" evidence="14">
    <location>
        <begin position="397"/>
        <end position="432"/>
    </location>
</feature>
<dbReference type="InterPro" id="IPR006086">
    <property type="entry name" value="XPG-I_dom"/>
</dbReference>
<dbReference type="Gene3D" id="3.40.50.1010">
    <property type="entry name" value="5'-nuclease"/>
    <property type="match status" value="2"/>
</dbReference>
<keyword evidence="10" id="KW-0460">Magnesium</keyword>
<dbReference type="Pfam" id="PF00752">
    <property type="entry name" value="XPG_N"/>
    <property type="match status" value="1"/>
</dbReference>
<evidence type="ECO:0000256" key="11">
    <source>
        <dbReference type="ARBA" id="ARBA00023204"/>
    </source>
</evidence>
<keyword evidence="5" id="KW-0540">Nuclease</keyword>
<feature type="compositionally biased region" description="Low complexity" evidence="14">
    <location>
        <begin position="626"/>
        <end position="636"/>
    </location>
</feature>
<dbReference type="InterPro" id="IPR019974">
    <property type="entry name" value="XPG_CS"/>
</dbReference>
<dbReference type="Pfam" id="PF00867">
    <property type="entry name" value="XPG_I"/>
    <property type="match status" value="1"/>
</dbReference>
<dbReference type="GO" id="GO:0048256">
    <property type="term" value="F:flap endonuclease activity"/>
    <property type="evidence" value="ECO:0007669"/>
    <property type="project" value="UniProtKB-ARBA"/>
</dbReference>
<dbReference type="PROSITE" id="PS00841">
    <property type="entry name" value="XPG_1"/>
    <property type="match status" value="1"/>
</dbReference>
<feature type="compositionally biased region" description="Low complexity" evidence="14">
    <location>
        <begin position="847"/>
        <end position="863"/>
    </location>
</feature>
<evidence type="ECO:0000259" key="16">
    <source>
        <dbReference type="SMART" id="SM00484"/>
    </source>
</evidence>
<comment type="similarity">
    <text evidence="13">Belongs to the XPG/RAD2 endonuclease family. GEN subfamily.</text>
</comment>
<evidence type="ECO:0000256" key="13">
    <source>
        <dbReference type="ARBA" id="ARBA00038112"/>
    </source>
</evidence>
<dbReference type="SMART" id="SM00485">
    <property type="entry name" value="XPGN"/>
    <property type="match status" value="1"/>
</dbReference>
<comment type="similarity">
    <text evidence="3">Belongs to the XPG/RAD2 endonuclease family. XPG subfamily.</text>
</comment>
<feature type="region of interest" description="Disordered" evidence="14">
    <location>
        <begin position="230"/>
        <end position="253"/>
    </location>
</feature>
<dbReference type="InterPro" id="IPR006085">
    <property type="entry name" value="XPG_DNA_repair_N"/>
</dbReference>
<feature type="compositionally biased region" description="Polar residues" evidence="14">
    <location>
        <begin position="718"/>
        <end position="728"/>
    </location>
</feature>
<feature type="domain" description="XPG-I" evidence="16">
    <location>
        <begin position="1011"/>
        <end position="1094"/>
    </location>
</feature>
<dbReference type="OMA" id="PNSMDFS"/>
<dbReference type="PRINTS" id="PR00853">
    <property type="entry name" value="XPGRADSUPER"/>
</dbReference>
<keyword evidence="8" id="KW-0227">DNA damage</keyword>
<dbReference type="InterPro" id="IPR036279">
    <property type="entry name" value="5-3_exonuclease_C_sf"/>
</dbReference>
<dbReference type="GO" id="GO:0006289">
    <property type="term" value="P:nucleotide-excision repair"/>
    <property type="evidence" value="ECO:0007669"/>
    <property type="project" value="InterPro"/>
</dbReference>
<evidence type="ECO:0000256" key="6">
    <source>
        <dbReference type="ARBA" id="ARBA00022723"/>
    </source>
</evidence>
<feature type="compositionally biased region" description="Low complexity" evidence="14">
    <location>
        <begin position="433"/>
        <end position="446"/>
    </location>
</feature>
<evidence type="ECO:0000256" key="10">
    <source>
        <dbReference type="ARBA" id="ARBA00022842"/>
    </source>
</evidence>
<comment type="subcellular location">
    <subcellularLocation>
        <location evidence="2">Nucleus</location>
    </subcellularLocation>
</comment>
<dbReference type="GO" id="GO:0003697">
    <property type="term" value="F:single-stranded DNA binding"/>
    <property type="evidence" value="ECO:0007669"/>
    <property type="project" value="InterPro"/>
</dbReference>
<evidence type="ECO:0000256" key="2">
    <source>
        <dbReference type="ARBA" id="ARBA00004123"/>
    </source>
</evidence>
<evidence type="ECO:0000259" key="17">
    <source>
        <dbReference type="SMART" id="SM00485"/>
    </source>
</evidence>
<feature type="region of interest" description="Disordered" evidence="14">
    <location>
        <begin position="875"/>
        <end position="914"/>
    </location>
</feature>
<dbReference type="InParanoid" id="D3AVU4"/>
<dbReference type="InterPro" id="IPR029060">
    <property type="entry name" value="PIN-like_dom_sf"/>
</dbReference>
<dbReference type="SMART" id="SM00484">
    <property type="entry name" value="XPGI"/>
    <property type="match status" value="1"/>
</dbReference>
<dbReference type="PRINTS" id="PR00066">
    <property type="entry name" value="XRODRMPGMNTG"/>
</dbReference>
<gene>
    <name evidence="18" type="ORF">PPL_00209</name>
</gene>
<protein>
    <submittedName>
        <fullName evidence="18">Xeroderma pigmentosum group G family protein</fullName>
    </submittedName>
</protein>
<evidence type="ECO:0000313" key="19">
    <source>
        <dbReference type="Proteomes" id="UP000001396"/>
    </source>
</evidence>
<feature type="compositionally biased region" description="Acidic residues" evidence="14">
    <location>
        <begin position="1466"/>
        <end position="1481"/>
    </location>
</feature>
<dbReference type="SUPFAM" id="SSF88723">
    <property type="entry name" value="PIN domain-like"/>
    <property type="match status" value="1"/>
</dbReference>
<evidence type="ECO:0000256" key="1">
    <source>
        <dbReference type="ARBA" id="ARBA00001946"/>
    </source>
</evidence>
<keyword evidence="6" id="KW-0479">Metal-binding</keyword>
<organism evidence="18 19">
    <name type="scientific">Heterostelium pallidum (strain ATCC 26659 / Pp 5 / PN500)</name>
    <name type="common">Cellular slime mold</name>
    <name type="synonym">Polysphondylium pallidum</name>
    <dbReference type="NCBI Taxonomy" id="670386"/>
    <lineage>
        <taxon>Eukaryota</taxon>
        <taxon>Amoebozoa</taxon>
        <taxon>Evosea</taxon>
        <taxon>Eumycetozoa</taxon>
        <taxon>Dictyostelia</taxon>
        <taxon>Acytosteliales</taxon>
        <taxon>Acytosteliaceae</taxon>
        <taxon>Heterostelium</taxon>
    </lineage>
</organism>
<evidence type="ECO:0000256" key="15">
    <source>
        <dbReference type="SAM" id="SignalP"/>
    </source>
</evidence>
<feature type="compositionally biased region" description="Basic and acidic residues" evidence="14">
    <location>
        <begin position="1358"/>
        <end position="1453"/>
    </location>
</feature>
<keyword evidence="12" id="KW-0539">Nucleus</keyword>
<reference evidence="18 19" key="1">
    <citation type="journal article" date="2011" name="Genome Res.">
        <title>Phylogeny-wide analysis of social amoeba genomes highlights ancient origins for complex intercellular communication.</title>
        <authorList>
            <person name="Heidel A.J."/>
            <person name="Lawal H.M."/>
            <person name="Felder M."/>
            <person name="Schilde C."/>
            <person name="Helps N.R."/>
            <person name="Tunggal B."/>
            <person name="Rivero F."/>
            <person name="John U."/>
            <person name="Schleicher M."/>
            <person name="Eichinger L."/>
            <person name="Platzer M."/>
            <person name="Noegel A.A."/>
            <person name="Schaap P."/>
            <person name="Gloeckner G."/>
        </authorList>
    </citation>
    <scope>NUCLEOTIDE SEQUENCE [LARGE SCALE GENOMIC DNA]</scope>
    <source>
        <strain evidence="19">ATCC 26659 / Pp 5 / PN500</strain>
    </source>
</reference>
<feature type="compositionally biased region" description="Low complexity" evidence="14">
    <location>
        <begin position="539"/>
        <end position="575"/>
    </location>
</feature>
<dbReference type="CDD" id="cd09904">
    <property type="entry name" value="H3TH_XPG"/>
    <property type="match status" value="1"/>
</dbReference>
<dbReference type="PANTHER" id="PTHR16171:SF7">
    <property type="entry name" value="DNA REPAIR PROTEIN RAD2"/>
    <property type="match status" value="1"/>
</dbReference>
<feature type="compositionally biased region" description="Low complexity" evidence="14">
    <location>
        <begin position="703"/>
        <end position="717"/>
    </location>
</feature>
<evidence type="ECO:0000256" key="9">
    <source>
        <dbReference type="ARBA" id="ARBA00022801"/>
    </source>
</evidence>
<keyword evidence="4" id="KW-0808">Transferase</keyword>
<accession>D3AVU4</accession>
<evidence type="ECO:0000313" key="18">
    <source>
        <dbReference type="EMBL" id="EFA86417.1"/>
    </source>
</evidence>
<feature type="signal peptide" evidence="15">
    <location>
        <begin position="1"/>
        <end position="23"/>
    </location>
</feature>
<dbReference type="InterPro" id="IPR025527">
    <property type="entry name" value="HUWE1/Rev1_UBM"/>
</dbReference>
<feature type="region of interest" description="Disordered" evidence="14">
    <location>
        <begin position="846"/>
        <end position="865"/>
    </location>
</feature>
<dbReference type="GO" id="GO:0046872">
    <property type="term" value="F:metal ion binding"/>
    <property type="evidence" value="ECO:0007669"/>
    <property type="project" value="UniProtKB-KW"/>
</dbReference>
<dbReference type="InterPro" id="IPR008918">
    <property type="entry name" value="HhH2"/>
</dbReference>
<dbReference type="Gene3D" id="1.10.150.20">
    <property type="entry name" value="5' to 3' exonuclease, C-terminal subdomain"/>
    <property type="match status" value="1"/>
</dbReference>
<dbReference type="InterPro" id="IPR006084">
    <property type="entry name" value="XPG/Rad2"/>
</dbReference>
<dbReference type="FunFam" id="1.10.150.20:FF:000030">
    <property type="entry name" value="Flap endonuclease GEN-like 1"/>
    <property type="match status" value="1"/>
</dbReference>
<comment type="caution">
    <text evidence="18">The sequence shown here is derived from an EMBL/GenBank/DDBJ whole genome shotgun (WGS) entry which is preliminary data.</text>
</comment>
<dbReference type="CDD" id="cd09868">
    <property type="entry name" value="PIN_XPG_RAD2"/>
    <property type="match status" value="2"/>
</dbReference>
<feature type="region of interest" description="Disordered" evidence="14">
    <location>
        <begin position="1276"/>
        <end position="1515"/>
    </location>
</feature>
<dbReference type="GeneID" id="31355743"/>
<feature type="region of interest" description="Disordered" evidence="14">
    <location>
        <begin position="1130"/>
        <end position="1152"/>
    </location>
</feature>
<keyword evidence="15" id="KW-0732">Signal</keyword>
<dbReference type="InterPro" id="IPR001044">
    <property type="entry name" value="XPG/Rad2_eukaryotes"/>
</dbReference>
<dbReference type="Gene3D" id="6.10.250.1630">
    <property type="match status" value="1"/>
</dbReference>
<dbReference type="GO" id="GO:0016740">
    <property type="term" value="F:transferase activity"/>
    <property type="evidence" value="ECO:0007669"/>
    <property type="project" value="UniProtKB-KW"/>
</dbReference>
<keyword evidence="19" id="KW-1185">Reference proteome</keyword>